<evidence type="ECO:0000313" key="2">
    <source>
        <dbReference type="EMBL" id="QIE91570.1"/>
    </source>
</evidence>
<gene>
    <name evidence="2" type="ORF">G5B91_35145</name>
</gene>
<dbReference type="KEGG" id="pnt:G5B91_35145"/>
<keyword evidence="2" id="KW-0614">Plasmid</keyword>
<feature type="chain" id="PRO_5026140726" description="DUF992 domain-containing protein" evidence="1">
    <location>
        <begin position="28"/>
        <end position="146"/>
    </location>
</feature>
<sequence length="146" mass="15751">MIKQTRHMNWPYIALLLAAVSASNACADQQVNIPAGSVIECTPYPSIKTLDEDVANKGGVLTIGSPIKCVVTKDQVVPMESQFFGQVVEGAVPNSYAFKWEGWLLEDGRSVRLSNAQREQPSTSQGQSGHLRLTFKNGLVASSSAN</sequence>
<evidence type="ECO:0000256" key="1">
    <source>
        <dbReference type="SAM" id="SignalP"/>
    </source>
</evidence>
<keyword evidence="1" id="KW-0732">Signal</keyword>
<evidence type="ECO:0000313" key="3">
    <source>
        <dbReference type="Proteomes" id="UP000501063"/>
    </source>
</evidence>
<protein>
    <recommendedName>
        <fullName evidence="4">DUF992 domain-containing protein</fullName>
    </recommendedName>
</protein>
<evidence type="ECO:0008006" key="4">
    <source>
        <dbReference type="Google" id="ProtNLM"/>
    </source>
</evidence>
<organism evidence="2 3">
    <name type="scientific">Pseudomonas nitroreducens</name>
    <dbReference type="NCBI Taxonomy" id="46680"/>
    <lineage>
        <taxon>Bacteria</taxon>
        <taxon>Pseudomonadati</taxon>
        <taxon>Pseudomonadota</taxon>
        <taxon>Gammaproteobacteria</taxon>
        <taxon>Pseudomonadales</taxon>
        <taxon>Pseudomonadaceae</taxon>
        <taxon>Pseudomonas</taxon>
    </lineage>
</organism>
<dbReference type="RefSeq" id="WP_024764870.1">
    <property type="nucleotide sequence ID" value="NZ_CP049142.1"/>
</dbReference>
<feature type="signal peptide" evidence="1">
    <location>
        <begin position="1"/>
        <end position="27"/>
    </location>
</feature>
<name>A0A6G6J921_PSENT</name>
<geneLocation type="plasmid" evidence="3">
    <name>ppnihbp1_1</name>
</geneLocation>
<reference evidence="2 3" key="1">
    <citation type="submission" date="2020-02" db="EMBL/GenBank/DDBJ databases">
        <title>Integrative conjugative elements (ICEs) and plasmids drive adaptation of Pseudomonas nitroreducens strain HBP1 to wastewater environment.</title>
        <authorList>
            <person name="Sentchilo V."/>
            <person name="Carraro N."/>
            <person name="Bertelli C."/>
            <person name="van der Meer J.R."/>
        </authorList>
    </citation>
    <scope>NUCLEOTIDE SEQUENCE [LARGE SCALE GENOMIC DNA]</scope>
    <source>
        <strain evidence="2 3">HBP1</strain>
        <plasmid evidence="3">ppnihbp1_1</plasmid>
    </source>
</reference>
<dbReference type="EMBL" id="CP049142">
    <property type="protein sequence ID" value="QIE91570.1"/>
    <property type="molecule type" value="Genomic_DNA"/>
</dbReference>
<dbReference type="AlphaFoldDB" id="A0A6G6J921"/>
<proteinExistence type="predicted"/>
<accession>A0A6G6J921</accession>
<dbReference type="Proteomes" id="UP000501063">
    <property type="component" value="Plasmid pPniHBP1_1"/>
</dbReference>